<comment type="similarity">
    <text evidence="5">Belongs to the LipB family.</text>
</comment>
<dbReference type="PROSITE" id="PS01313">
    <property type="entry name" value="LIPB"/>
    <property type="match status" value="1"/>
</dbReference>
<dbReference type="RefSeq" id="WP_207011240.1">
    <property type="nucleotide sequence ID" value="NZ_CP022295.1"/>
</dbReference>
<dbReference type="InterPro" id="IPR004143">
    <property type="entry name" value="BPL_LPL_catalytic"/>
</dbReference>
<comment type="subcellular location">
    <subcellularLocation>
        <location evidence="5">Cytoplasm</location>
    </subcellularLocation>
</comment>
<dbReference type="InterPro" id="IPR000544">
    <property type="entry name" value="Octanoyltransferase"/>
</dbReference>
<keyword evidence="2 5" id="KW-0808">Transferase</keyword>
<feature type="active site" description="Acyl-thioester intermediate" evidence="5">
    <location>
        <position position="178"/>
    </location>
</feature>
<dbReference type="Gene3D" id="3.30.930.10">
    <property type="entry name" value="Bira Bifunctional Protein, Domain 2"/>
    <property type="match status" value="1"/>
</dbReference>
<dbReference type="PANTHER" id="PTHR10993:SF7">
    <property type="entry name" value="LIPOYLTRANSFERASE 2, MITOCHONDRIAL-RELATED"/>
    <property type="match status" value="1"/>
</dbReference>
<dbReference type="SUPFAM" id="SSF55681">
    <property type="entry name" value="Class II aaRS and biotin synthetases"/>
    <property type="match status" value="1"/>
</dbReference>
<evidence type="ECO:0000256" key="4">
    <source>
        <dbReference type="ARBA" id="ARBA00024732"/>
    </source>
</evidence>
<evidence type="ECO:0000259" key="6">
    <source>
        <dbReference type="PROSITE" id="PS51733"/>
    </source>
</evidence>
<dbReference type="Pfam" id="PF21948">
    <property type="entry name" value="LplA-B_cat"/>
    <property type="match status" value="1"/>
</dbReference>
<dbReference type="NCBIfam" id="NF010925">
    <property type="entry name" value="PRK14345.1"/>
    <property type="match status" value="1"/>
</dbReference>
<sequence length="255" mass="27800">MVTLDFREVGLGPDAIEYMAAWELQREVHQQVVDGALPDTVLLLEHPPVFTAGKRTRPADRPADAGGAPVIDVDRGGQITFHGPGQLVGYPIVRLPDHVKVVDYVRRVEEALIAVCADFGVTTARVPGRSGVWLKADERGPERKIAAIGIRVSKGVTMHGFSLNCDVDMGWYDRFVPCGISDAGVTSLTRELGRDVPVTEVLESVRRHLADYLSWRAYDATPDYEPRPDPAKVPAASRTEPDAPVGVAVLTYPAR</sequence>
<dbReference type="PROSITE" id="PS51733">
    <property type="entry name" value="BPL_LPL_CATALYTIC"/>
    <property type="match status" value="1"/>
</dbReference>
<evidence type="ECO:0000256" key="5">
    <source>
        <dbReference type="HAMAP-Rule" id="MF_00013"/>
    </source>
</evidence>
<feature type="site" description="Lowers pKa of active site Cys" evidence="5">
    <location>
        <position position="144"/>
    </location>
</feature>
<evidence type="ECO:0000313" key="7">
    <source>
        <dbReference type="EMBL" id="QSR26849.1"/>
    </source>
</evidence>
<reference evidence="7 8" key="1">
    <citation type="submission" date="2017-06" db="EMBL/GenBank/DDBJ databases">
        <title>Complete Genome Sequence of the Soil Carbazole-Degrading Bacterium Nocardioides aromaticivorans IC177.</title>
        <authorList>
            <person name="Vejarano F."/>
            <person name="Suzuki-Minakuchi C."/>
            <person name="Ohtsubo Y."/>
            <person name="Tsuda M."/>
            <person name="Okada K."/>
            <person name="Nojiri H."/>
        </authorList>
    </citation>
    <scope>NUCLEOTIDE SEQUENCE [LARGE SCALE GENOMIC DNA]</scope>
    <source>
        <strain evidence="7 8">IC177</strain>
    </source>
</reference>
<gene>
    <name evidence="5" type="primary">lipB</name>
    <name evidence="7" type="ORF">CFH99_14560</name>
</gene>
<dbReference type="PANTHER" id="PTHR10993">
    <property type="entry name" value="OCTANOYLTRANSFERASE"/>
    <property type="match status" value="1"/>
</dbReference>
<dbReference type="NCBIfam" id="TIGR00214">
    <property type="entry name" value="lipB"/>
    <property type="match status" value="1"/>
</dbReference>
<dbReference type="EMBL" id="CP022295">
    <property type="protein sequence ID" value="QSR26849.1"/>
    <property type="molecule type" value="Genomic_DNA"/>
</dbReference>
<dbReference type="Proteomes" id="UP000662818">
    <property type="component" value="Chromosome"/>
</dbReference>
<accession>A0ABX7PLJ5</accession>
<feature type="binding site" evidence="5">
    <location>
        <begin position="147"/>
        <end position="149"/>
    </location>
    <ligand>
        <name>substrate</name>
    </ligand>
</feature>
<keyword evidence="8" id="KW-1185">Reference proteome</keyword>
<protein>
    <recommendedName>
        <fullName evidence="5">Octanoyltransferase</fullName>
        <ecNumber evidence="5">2.3.1.181</ecNumber>
    </recommendedName>
    <alternativeName>
        <fullName evidence="5">Lipoate-protein ligase B</fullName>
    </alternativeName>
    <alternativeName>
        <fullName evidence="5">Lipoyl/octanoyl transferase</fullName>
    </alternativeName>
    <alternativeName>
        <fullName evidence="5">Octanoyl-[acyl-carrier-protein]-protein N-octanoyltransferase</fullName>
    </alternativeName>
</protein>
<evidence type="ECO:0000256" key="2">
    <source>
        <dbReference type="ARBA" id="ARBA00022679"/>
    </source>
</evidence>
<dbReference type="EC" id="2.3.1.181" evidence="5"/>
<dbReference type="HAMAP" id="MF_00013">
    <property type="entry name" value="LipB"/>
    <property type="match status" value="1"/>
</dbReference>
<proteinExistence type="inferred from homology"/>
<feature type="binding site" evidence="5">
    <location>
        <begin position="160"/>
        <end position="162"/>
    </location>
    <ligand>
        <name>substrate</name>
    </ligand>
</feature>
<comment type="miscellaneous">
    <text evidence="5">In the reaction, the free carboxyl group of octanoic acid is attached via an amide linkage to the epsilon-amino group of a specific lysine residue of lipoyl domains of lipoate-dependent enzymes.</text>
</comment>
<comment type="pathway">
    <text evidence="1 5">Protein modification; protein lipoylation via endogenous pathway; protein N(6)-(lipoyl)lysine from octanoyl-[acyl-carrier-protein]: step 1/2.</text>
</comment>
<dbReference type="InterPro" id="IPR020605">
    <property type="entry name" value="Octanoyltransferase_CS"/>
</dbReference>
<dbReference type="GO" id="GO:0016874">
    <property type="term" value="F:ligase activity"/>
    <property type="evidence" value="ECO:0007669"/>
    <property type="project" value="UniProtKB-KW"/>
</dbReference>
<evidence type="ECO:0000256" key="3">
    <source>
        <dbReference type="ARBA" id="ARBA00023315"/>
    </source>
</evidence>
<keyword evidence="7" id="KW-0436">Ligase</keyword>
<comment type="catalytic activity">
    <reaction evidence="5">
        <text>octanoyl-[ACP] + L-lysyl-[protein] = N(6)-octanoyl-L-lysyl-[protein] + holo-[ACP] + H(+)</text>
        <dbReference type="Rhea" id="RHEA:17665"/>
        <dbReference type="Rhea" id="RHEA-COMP:9636"/>
        <dbReference type="Rhea" id="RHEA-COMP:9685"/>
        <dbReference type="Rhea" id="RHEA-COMP:9752"/>
        <dbReference type="Rhea" id="RHEA-COMP:9928"/>
        <dbReference type="ChEBI" id="CHEBI:15378"/>
        <dbReference type="ChEBI" id="CHEBI:29969"/>
        <dbReference type="ChEBI" id="CHEBI:64479"/>
        <dbReference type="ChEBI" id="CHEBI:78463"/>
        <dbReference type="ChEBI" id="CHEBI:78809"/>
        <dbReference type="EC" id="2.3.1.181"/>
    </reaction>
</comment>
<feature type="domain" description="BPL/LPL catalytic" evidence="6">
    <location>
        <begin position="35"/>
        <end position="217"/>
    </location>
</feature>
<dbReference type="InterPro" id="IPR045864">
    <property type="entry name" value="aa-tRNA-synth_II/BPL/LPL"/>
</dbReference>
<keyword evidence="3 5" id="KW-0012">Acyltransferase</keyword>
<comment type="function">
    <text evidence="4 5">Catalyzes the transfer of endogenously produced octanoic acid from octanoyl-acyl-carrier-protein onto the lipoyl domains of lipoate-dependent enzymes. Lipoyl-ACP can also act as a substrate although octanoyl-ACP is likely to be the physiological substrate.</text>
</comment>
<evidence type="ECO:0000313" key="8">
    <source>
        <dbReference type="Proteomes" id="UP000662818"/>
    </source>
</evidence>
<name>A0ABX7PLJ5_9ACTN</name>
<feature type="binding site" evidence="5">
    <location>
        <begin position="75"/>
        <end position="82"/>
    </location>
    <ligand>
        <name>substrate</name>
    </ligand>
</feature>
<organism evidence="7 8">
    <name type="scientific">Nocardioides aromaticivorans</name>
    <dbReference type="NCBI Taxonomy" id="200618"/>
    <lineage>
        <taxon>Bacteria</taxon>
        <taxon>Bacillati</taxon>
        <taxon>Actinomycetota</taxon>
        <taxon>Actinomycetes</taxon>
        <taxon>Propionibacteriales</taxon>
        <taxon>Nocardioidaceae</taxon>
        <taxon>Nocardioides</taxon>
    </lineage>
</organism>
<dbReference type="CDD" id="cd16444">
    <property type="entry name" value="LipB"/>
    <property type="match status" value="1"/>
</dbReference>
<keyword evidence="5" id="KW-0963">Cytoplasm</keyword>
<evidence type="ECO:0000256" key="1">
    <source>
        <dbReference type="ARBA" id="ARBA00004821"/>
    </source>
</evidence>